<evidence type="ECO:0000313" key="2">
    <source>
        <dbReference type="Proteomes" id="UP000020406"/>
    </source>
</evidence>
<dbReference type="KEGG" id="xtw:AB672_10590"/>
<name>Z9JK59_9GAMM</name>
<sequence length="59" mass="6786">MDMHGPSRVTFINDATHLLSKHRSEAVLDTWTLRVDTQKRLCRNSSVAVRCRLEVESSM</sequence>
<gene>
    <name evidence="1" type="ORF">AF72_07355</name>
</gene>
<comment type="caution">
    <text evidence="1">The sequence shown here is derived from an EMBL/GenBank/DDBJ whole genome shotgun (WGS) entry which is preliminary data.</text>
</comment>
<organism evidence="1 2">
    <name type="scientific">Xylella taiwanensis</name>
    <dbReference type="NCBI Taxonomy" id="1444770"/>
    <lineage>
        <taxon>Bacteria</taxon>
        <taxon>Pseudomonadati</taxon>
        <taxon>Pseudomonadota</taxon>
        <taxon>Gammaproteobacteria</taxon>
        <taxon>Lysobacterales</taxon>
        <taxon>Lysobacteraceae</taxon>
        <taxon>Xylella</taxon>
    </lineage>
</organism>
<dbReference type="EMBL" id="JDSQ01000010">
    <property type="protein sequence ID" value="EWS78132.1"/>
    <property type="molecule type" value="Genomic_DNA"/>
</dbReference>
<evidence type="ECO:0000313" key="1">
    <source>
        <dbReference type="EMBL" id="EWS78132.1"/>
    </source>
</evidence>
<accession>Z9JK59</accession>
<dbReference type="Proteomes" id="UP000020406">
    <property type="component" value="Unassembled WGS sequence"/>
</dbReference>
<dbReference type="AlphaFoldDB" id="Z9JK59"/>
<proteinExistence type="predicted"/>
<dbReference type="PATRIC" id="fig|1444770.3.peg.1751"/>
<reference evidence="1 2" key="1">
    <citation type="journal article" date="2014" name="Genome Announc.">
        <title>Draft Genome Sequence of Xylella fastidiosa Pear Leaf Scorch Strain in Taiwan.</title>
        <authorList>
            <person name="Su C.C."/>
            <person name="Deng W.L."/>
            <person name="Jan F.J."/>
            <person name="Chang C.J."/>
            <person name="Huang H."/>
            <person name="Chen J."/>
        </authorList>
    </citation>
    <scope>NUCLEOTIDE SEQUENCE [LARGE SCALE GENOMIC DNA]</scope>
    <source>
        <strain evidence="1 2">PLS229</strain>
    </source>
</reference>
<protein>
    <submittedName>
        <fullName evidence="1">Uncharacterized protein</fullName>
    </submittedName>
</protein>